<protein>
    <submittedName>
        <fullName evidence="2">Uncharacterized protein</fullName>
    </submittedName>
</protein>
<organism evidence="2 3">
    <name type="scientific">Sinanodonta woodiana</name>
    <name type="common">Chinese pond mussel</name>
    <name type="synonym">Anodonta woodiana</name>
    <dbReference type="NCBI Taxonomy" id="1069815"/>
    <lineage>
        <taxon>Eukaryota</taxon>
        <taxon>Metazoa</taxon>
        <taxon>Spiralia</taxon>
        <taxon>Lophotrochozoa</taxon>
        <taxon>Mollusca</taxon>
        <taxon>Bivalvia</taxon>
        <taxon>Autobranchia</taxon>
        <taxon>Heteroconchia</taxon>
        <taxon>Palaeoheterodonta</taxon>
        <taxon>Unionida</taxon>
        <taxon>Unionoidea</taxon>
        <taxon>Unionidae</taxon>
        <taxon>Unioninae</taxon>
        <taxon>Sinanodonta</taxon>
    </lineage>
</organism>
<name>A0ABD3XAV9_SINWO</name>
<dbReference type="AlphaFoldDB" id="A0ABD3XAV9"/>
<feature type="compositionally biased region" description="Acidic residues" evidence="1">
    <location>
        <begin position="114"/>
        <end position="123"/>
    </location>
</feature>
<evidence type="ECO:0000313" key="2">
    <source>
        <dbReference type="EMBL" id="KAL3883399.1"/>
    </source>
</evidence>
<evidence type="ECO:0000313" key="3">
    <source>
        <dbReference type="Proteomes" id="UP001634394"/>
    </source>
</evidence>
<sequence length="129" mass="14595">MVHPQSNTAWLARKRLEASNKYLPVSNSVRQKLQERQETQEVYTESTELLFKPVTKSLGQQEIALARLSQAVENSAETSEIAAEKSAATAEIYIILIEKRPKIQKKDIPQEEVIPPEDDSPPEEDIKLP</sequence>
<comment type="caution">
    <text evidence="2">The sequence shown here is derived from an EMBL/GenBank/DDBJ whole genome shotgun (WGS) entry which is preliminary data.</text>
</comment>
<accession>A0ABD3XAV9</accession>
<dbReference type="EMBL" id="JBJQND010000003">
    <property type="protein sequence ID" value="KAL3883399.1"/>
    <property type="molecule type" value="Genomic_DNA"/>
</dbReference>
<evidence type="ECO:0000256" key="1">
    <source>
        <dbReference type="SAM" id="MobiDB-lite"/>
    </source>
</evidence>
<reference evidence="2 3" key="1">
    <citation type="submission" date="2024-11" db="EMBL/GenBank/DDBJ databases">
        <title>Chromosome-level genome assembly of the freshwater bivalve Anodonta woodiana.</title>
        <authorList>
            <person name="Chen X."/>
        </authorList>
    </citation>
    <scope>NUCLEOTIDE SEQUENCE [LARGE SCALE GENOMIC DNA]</scope>
    <source>
        <strain evidence="2">MN2024</strain>
        <tissue evidence="2">Gills</tissue>
    </source>
</reference>
<gene>
    <name evidence="2" type="ORF">ACJMK2_029667</name>
</gene>
<feature type="region of interest" description="Disordered" evidence="1">
    <location>
        <begin position="106"/>
        <end position="129"/>
    </location>
</feature>
<dbReference type="Proteomes" id="UP001634394">
    <property type="component" value="Unassembled WGS sequence"/>
</dbReference>
<keyword evidence="3" id="KW-1185">Reference proteome</keyword>
<proteinExistence type="predicted"/>